<reference evidence="2 3" key="1">
    <citation type="submission" date="2018-10" db="EMBL/GenBank/DDBJ databases">
        <authorList>
            <consortium name="Pathogen Informatics"/>
        </authorList>
    </citation>
    <scope>NUCLEOTIDE SEQUENCE [LARGE SCALE GENOMIC DNA]</scope>
</reference>
<gene>
    <name evidence="2" type="ORF">MCOS_LOCUS8079</name>
</gene>
<sequence length="1352" mass="149943">MEAAESEYDKLDVGFLNGNQNGDLNSCSQRKIEDDRVEEVYDEIEYEENRIKPNFEATGKNQSLINAVVTAFKMRSLKLKEAGETRKHKATPNLYQADYNSPITDSSWSNITKSKKGEEESLHSDCGKTNVTGHKISGILGHVAASVKNAWSNVSKEAKVEKPEANVSEEDYYEEICDADLPTALKLRAPPTETLVKSGRNEYSHFGKPTSRDADHETKLSKHLARKAKPAHYLRSKEGKERKSGLRRHVADPTKKKTAKDIIQVTKNNFRKKDVDEPEIKLGLDVCSHSSRETDPVKADLPNALKMADENDQIEGELYEEVNDAAHSVNEQSNQANPIRSIDSVTQKREIGSRPSKQNAISNLGEKLSGLIRSSRSFRRSKDCVLQDSDEVHNEDLYEEVDNGNLDTSSHQLSSTKFKPNKFVSFNPETQKPKVHKVTKIRGTKTRAFNFKKLYGNKFRHKDSKDERKVWKGISREAATAGATLHNSENKAKKSVDVFLNKELNTKVSGAADQECEAYDEIVFAEPNRMSALEDFYDEVDIHPLPSTQVLCEEVMEKRPKALDASAQDNKEKAQDKENCRHMDAENRDHWNFQKTEQKTDKSVKVTNSSTTKEILKNKTNESPDAKSQDVAETRSNTQESFSEKFLNEMAHPRSSYIPEDLYENENDKIAHVQQSAATSEVPPPVPPKKNSNTGCAPTNAVKKSGAYTEQPLESTKPTPLAENRRQFPSHSRQSFDVPVKARISCVDVPPALTDSQDKRKISEPNKVLSELLGQTPKPREQRTNELPVRRSKSNANRFLGLFRSQARNNEDFRKSAFPQSVTTFSPRTSNSSSKDPTSAFTSKKVPLQLSSVCGKNQTPSSKGAIEVEDYEVLSDYSSHWTEEERNGGHYGRNSTTQVRNIKRDLDLPCQKTLSQDDKKPTVEYDVTSSSKIVQNQQPGPNETLRDNLTGHLQRAGSLNPNDAVLGPCFKTELRKEVTEMASRMLPDLPTPAPRNIKSPILQTSSSLTTEPDNTKIAPAMSPNCQRALPRKSANAKKAIKRRPRPQSLPEAVVSSHYASSDNESTEDESGDVPHNVIDEALTKGNASSSTAVQSAVRNNAELIQSIPCNGQVGNRNQNNSGQNAVALQNAYPPCGRNETNEVKLQSAHDASPPAVMARDKTKVDNVPPHFGSSASGLEDSKSPQTLPSNEAKEPVNLNSILNTIEAGLAEISPNSTTTSSCALSPTGETKVPPKIPPRPAFVPKVILTQVAHQSIPLHRAGATTSSPQVVQSPSVEKDELVSADREDVVAKETDHVEDVSPPRKHESSSECAQRSTREFLLQSENNITKNATSSGAYDCENDYYMRLEDCY</sequence>
<evidence type="ECO:0000313" key="3">
    <source>
        <dbReference type="Proteomes" id="UP000267029"/>
    </source>
</evidence>
<feature type="compositionally biased region" description="Polar residues" evidence="1">
    <location>
        <begin position="927"/>
        <end position="941"/>
    </location>
</feature>
<feature type="compositionally biased region" description="Polar residues" evidence="1">
    <location>
        <begin position="1001"/>
        <end position="1012"/>
    </location>
</feature>
<feature type="compositionally biased region" description="Basic residues" evidence="1">
    <location>
        <begin position="1034"/>
        <end position="1045"/>
    </location>
</feature>
<feature type="compositionally biased region" description="Basic and acidic residues" evidence="1">
    <location>
        <begin position="569"/>
        <end position="604"/>
    </location>
</feature>
<dbReference type="Proteomes" id="UP000267029">
    <property type="component" value="Unassembled WGS sequence"/>
</dbReference>
<feature type="compositionally biased region" description="Basic and acidic residues" evidence="1">
    <location>
        <begin position="201"/>
        <end position="220"/>
    </location>
</feature>
<feature type="region of interest" description="Disordered" evidence="1">
    <location>
        <begin position="562"/>
        <end position="641"/>
    </location>
</feature>
<name>A0A0R3UKG1_MESCO</name>
<feature type="region of interest" description="Disordered" evidence="1">
    <location>
        <begin position="986"/>
        <end position="1073"/>
    </location>
</feature>
<evidence type="ECO:0000313" key="4">
    <source>
        <dbReference type="WBParaSite" id="MCU_005077-RA"/>
    </source>
</evidence>
<feature type="region of interest" description="Disordered" evidence="1">
    <location>
        <begin position="1212"/>
        <end position="1237"/>
    </location>
</feature>
<evidence type="ECO:0000313" key="2">
    <source>
        <dbReference type="EMBL" id="VDD82076.1"/>
    </source>
</evidence>
<feature type="compositionally biased region" description="Low complexity" evidence="1">
    <location>
        <begin position="1266"/>
        <end position="1275"/>
    </location>
</feature>
<feature type="compositionally biased region" description="Basic and acidic residues" evidence="1">
    <location>
        <begin position="1276"/>
        <end position="1309"/>
    </location>
</feature>
<feature type="region of interest" description="Disordered" evidence="1">
    <location>
        <begin position="1260"/>
        <end position="1317"/>
    </location>
</feature>
<organism evidence="2 3">
    <name type="scientific">Mesocestoides corti</name>
    <name type="common">Flatworm</name>
    <dbReference type="NCBI Taxonomy" id="53468"/>
    <lineage>
        <taxon>Eukaryota</taxon>
        <taxon>Metazoa</taxon>
        <taxon>Spiralia</taxon>
        <taxon>Lophotrochozoa</taxon>
        <taxon>Platyhelminthes</taxon>
        <taxon>Cestoda</taxon>
        <taxon>Eucestoda</taxon>
        <taxon>Cyclophyllidea</taxon>
        <taxon>Mesocestoididae</taxon>
        <taxon>Mesocestoides</taxon>
    </lineage>
</organism>
<proteinExistence type="predicted"/>
<evidence type="ECO:0000256" key="1">
    <source>
        <dbReference type="SAM" id="MobiDB-lite"/>
    </source>
</evidence>
<feature type="region of interest" description="Disordered" evidence="1">
    <location>
        <begin position="882"/>
        <end position="944"/>
    </location>
</feature>
<feature type="compositionally biased region" description="Basic and acidic residues" evidence="1">
    <location>
        <begin position="235"/>
        <end position="255"/>
    </location>
</feature>
<dbReference type="WBParaSite" id="MCU_005077-RA">
    <property type="protein sequence ID" value="MCU_005077-RA"/>
    <property type="gene ID" value="MCU_005077"/>
</dbReference>
<feature type="region of interest" description="Disordered" evidence="1">
    <location>
        <begin position="1131"/>
        <end position="1195"/>
    </location>
</feature>
<feature type="region of interest" description="Disordered" evidence="1">
    <location>
        <begin position="814"/>
        <end position="843"/>
    </location>
</feature>
<feature type="region of interest" description="Disordered" evidence="1">
    <location>
        <begin position="674"/>
        <end position="735"/>
    </location>
</feature>
<feature type="region of interest" description="Disordered" evidence="1">
    <location>
        <begin position="201"/>
        <end position="260"/>
    </location>
</feature>
<feature type="region of interest" description="Disordered" evidence="1">
    <location>
        <begin position="752"/>
        <end position="788"/>
    </location>
</feature>
<reference evidence="4" key="2">
    <citation type="submission" date="2019-11" db="UniProtKB">
        <authorList>
            <consortium name="WormBaseParasite"/>
        </authorList>
    </citation>
    <scope>IDENTIFICATION</scope>
</reference>
<feature type="compositionally biased region" description="Basic residues" evidence="1">
    <location>
        <begin position="221"/>
        <end position="234"/>
    </location>
</feature>
<dbReference type="EMBL" id="UXSR01005449">
    <property type="protein sequence ID" value="VDD82076.1"/>
    <property type="molecule type" value="Genomic_DNA"/>
</dbReference>
<keyword evidence="3" id="KW-1185">Reference proteome</keyword>
<protein>
    <submittedName>
        <fullName evidence="4">BRCT domain-containing protein</fullName>
    </submittedName>
</protein>
<feature type="compositionally biased region" description="Polar residues" evidence="1">
    <location>
        <begin position="1213"/>
        <end position="1228"/>
    </location>
</feature>
<feature type="compositionally biased region" description="Basic and acidic residues" evidence="1">
    <location>
        <begin position="614"/>
        <end position="633"/>
    </location>
</feature>
<feature type="compositionally biased region" description="Polar residues" evidence="1">
    <location>
        <begin position="818"/>
        <end position="842"/>
    </location>
</feature>
<accession>A0A0R3UKG1</accession>